<dbReference type="OrthoDB" id="4037694at2759"/>
<evidence type="ECO:0000256" key="8">
    <source>
        <dbReference type="ARBA" id="ARBA00023136"/>
    </source>
</evidence>
<evidence type="ECO:0000256" key="9">
    <source>
        <dbReference type="ARBA" id="ARBA00032159"/>
    </source>
</evidence>
<evidence type="ECO:0000256" key="7">
    <source>
        <dbReference type="ARBA" id="ARBA00023128"/>
    </source>
</evidence>
<dbReference type="EMBL" id="CP009808">
    <property type="protein sequence ID" value="ATZ49427.1"/>
    <property type="molecule type" value="Genomic_DNA"/>
</dbReference>
<evidence type="ECO:0000256" key="3">
    <source>
        <dbReference type="ARBA" id="ARBA00009188"/>
    </source>
</evidence>
<dbReference type="RefSeq" id="XP_001557731.1">
    <property type="nucleotide sequence ID" value="XM_001557681.2"/>
</dbReference>
<keyword evidence="8" id="KW-0472">Membrane</keyword>
<evidence type="ECO:0000313" key="13">
    <source>
        <dbReference type="EMBL" id="ATZ49427.1"/>
    </source>
</evidence>
<keyword evidence="7 11" id="KW-0496">Mitochondrion</keyword>
<comment type="function">
    <text evidence="1 11">Component of the MICOS complex, a large protein complex of the mitochondrial inner membrane that plays crucial roles in the maintenance of crista junctions, inner membrane architecture, and formation of contact sites to the outer membrane.</text>
</comment>
<evidence type="ECO:0000256" key="6">
    <source>
        <dbReference type="ARBA" id="ARBA00022989"/>
    </source>
</evidence>
<feature type="region of interest" description="Disordered" evidence="12">
    <location>
        <begin position="234"/>
        <end position="285"/>
    </location>
</feature>
<dbReference type="OMA" id="DRWNTEV"/>
<feature type="compositionally biased region" description="Basic and acidic residues" evidence="12">
    <location>
        <begin position="244"/>
        <end position="254"/>
    </location>
</feature>
<comment type="subcellular location">
    <subcellularLocation>
        <location evidence="2">Membrane</location>
    </subcellularLocation>
    <subcellularLocation>
        <location evidence="11">Mitochondrion inner membrane</location>
        <topology evidence="11">Single-pass membrane protein</topology>
    </subcellularLocation>
</comment>
<accession>A0A384JG89</accession>
<dbReference type="GO" id="GO:0044284">
    <property type="term" value="C:mitochondrial crista junction"/>
    <property type="evidence" value="ECO:0007669"/>
    <property type="project" value="InterPro"/>
</dbReference>
<dbReference type="GO" id="GO:0061617">
    <property type="term" value="C:MICOS complex"/>
    <property type="evidence" value="ECO:0007669"/>
    <property type="project" value="UniProtKB-UniRule"/>
</dbReference>
<comment type="similarity">
    <text evidence="3 11">Belongs to the MICOS complex subunit Mic12 family.</text>
</comment>
<dbReference type="InterPro" id="IPR031463">
    <property type="entry name" value="Mic12"/>
</dbReference>
<keyword evidence="5" id="KW-0812">Transmembrane</keyword>
<gene>
    <name evidence="13" type="ORF">BCIN_04g05780</name>
</gene>
<comment type="subunit">
    <text evidence="11">Component of the mitochondrial contact site and cristae organizing system (MICOS) complex.</text>
</comment>
<dbReference type="AlphaFoldDB" id="A0A384JG89"/>
<protein>
    <recommendedName>
        <fullName evidence="4 11">MICOS complex subunit MIC12</fullName>
    </recommendedName>
    <alternativeName>
        <fullName evidence="10 11">Altered inheritance of mitochondria protein 5, mitochondrial</fullName>
    </alternativeName>
    <alternativeName>
        <fullName evidence="9 11">Found in mitochondrial proteome protein 51</fullName>
    </alternativeName>
</protein>
<evidence type="ECO:0000256" key="1">
    <source>
        <dbReference type="ARBA" id="ARBA00002689"/>
    </source>
</evidence>
<dbReference type="GO" id="GO:0042407">
    <property type="term" value="P:cristae formation"/>
    <property type="evidence" value="ECO:0007669"/>
    <property type="project" value="InterPro"/>
</dbReference>
<keyword evidence="6" id="KW-1133">Transmembrane helix</keyword>
<evidence type="ECO:0000313" key="14">
    <source>
        <dbReference type="Proteomes" id="UP000001798"/>
    </source>
</evidence>
<reference evidence="13 14" key="1">
    <citation type="journal article" date="2011" name="PLoS Genet.">
        <title>Genomic analysis of the necrotrophic fungal pathogens Sclerotinia sclerotiorum and Botrytis cinerea.</title>
        <authorList>
            <person name="Amselem J."/>
            <person name="Cuomo C.A."/>
            <person name="van Kan J.A."/>
            <person name="Viaud M."/>
            <person name="Benito E.P."/>
            <person name="Couloux A."/>
            <person name="Coutinho P.M."/>
            <person name="de Vries R.P."/>
            <person name="Dyer P.S."/>
            <person name="Fillinger S."/>
            <person name="Fournier E."/>
            <person name="Gout L."/>
            <person name="Hahn M."/>
            <person name="Kohn L."/>
            <person name="Lapalu N."/>
            <person name="Plummer K.M."/>
            <person name="Pradier J.M."/>
            <person name="Quevillon E."/>
            <person name="Sharon A."/>
            <person name="Simon A."/>
            <person name="ten Have A."/>
            <person name="Tudzynski B."/>
            <person name="Tudzynski P."/>
            <person name="Wincker P."/>
            <person name="Andrew M."/>
            <person name="Anthouard V."/>
            <person name="Beever R.E."/>
            <person name="Beffa R."/>
            <person name="Benoit I."/>
            <person name="Bouzid O."/>
            <person name="Brault B."/>
            <person name="Chen Z."/>
            <person name="Choquer M."/>
            <person name="Collemare J."/>
            <person name="Cotton P."/>
            <person name="Danchin E.G."/>
            <person name="Da Silva C."/>
            <person name="Gautier A."/>
            <person name="Giraud C."/>
            <person name="Giraud T."/>
            <person name="Gonzalez C."/>
            <person name="Grossetete S."/>
            <person name="Guldener U."/>
            <person name="Henrissat B."/>
            <person name="Howlett B.J."/>
            <person name="Kodira C."/>
            <person name="Kretschmer M."/>
            <person name="Lappartient A."/>
            <person name="Leroch M."/>
            <person name="Levis C."/>
            <person name="Mauceli E."/>
            <person name="Neuveglise C."/>
            <person name="Oeser B."/>
            <person name="Pearson M."/>
            <person name="Poulain J."/>
            <person name="Poussereau N."/>
            <person name="Quesneville H."/>
            <person name="Rascle C."/>
            <person name="Schumacher J."/>
            <person name="Segurens B."/>
            <person name="Sexton A."/>
            <person name="Silva E."/>
            <person name="Sirven C."/>
            <person name="Soanes D.M."/>
            <person name="Talbot N.J."/>
            <person name="Templeton M."/>
            <person name="Yandava C."/>
            <person name="Yarden O."/>
            <person name="Zeng Q."/>
            <person name="Rollins J.A."/>
            <person name="Lebrun M.H."/>
            <person name="Dickman M."/>
        </authorList>
    </citation>
    <scope>NUCLEOTIDE SEQUENCE [LARGE SCALE GENOMIC DNA]</scope>
    <source>
        <strain evidence="13 14">B05.10</strain>
    </source>
</reference>
<dbReference type="Pfam" id="PF17050">
    <property type="entry name" value="AIM5"/>
    <property type="match status" value="1"/>
</dbReference>
<name>A0A384JG89_BOTFB</name>
<organism evidence="13 14">
    <name type="scientific">Botryotinia fuckeliana (strain B05.10)</name>
    <name type="common">Noble rot fungus</name>
    <name type="synonym">Botrytis cinerea</name>
    <dbReference type="NCBI Taxonomy" id="332648"/>
    <lineage>
        <taxon>Eukaryota</taxon>
        <taxon>Fungi</taxon>
        <taxon>Dikarya</taxon>
        <taxon>Ascomycota</taxon>
        <taxon>Pezizomycotina</taxon>
        <taxon>Leotiomycetes</taxon>
        <taxon>Helotiales</taxon>
        <taxon>Sclerotiniaceae</taxon>
        <taxon>Botrytis</taxon>
    </lineage>
</organism>
<dbReference type="VEuPathDB" id="FungiDB:Bcin04g05780"/>
<dbReference type="KEGG" id="bfu:BCIN_04g05780"/>
<keyword evidence="14" id="KW-1185">Reference proteome</keyword>
<reference evidence="13 14" key="3">
    <citation type="journal article" date="2017" name="Mol. Plant Pathol.">
        <title>A gapless genome sequence of the fungus Botrytis cinerea.</title>
        <authorList>
            <person name="Van Kan J.A."/>
            <person name="Stassen J.H."/>
            <person name="Mosbach A."/>
            <person name="Van Der Lee T.A."/>
            <person name="Faino L."/>
            <person name="Farmer A.D."/>
            <person name="Papasotiriou D.G."/>
            <person name="Zhou S."/>
            <person name="Seidl M.F."/>
            <person name="Cottam E."/>
            <person name="Edel D."/>
            <person name="Hahn M."/>
            <person name="Schwartz D.C."/>
            <person name="Dietrich R.A."/>
            <person name="Widdison S."/>
            <person name="Scalliet G."/>
        </authorList>
    </citation>
    <scope>NUCLEOTIDE SEQUENCE [LARGE SCALE GENOMIC DNA]</scope>
    <source>
        <strain evidence="13 14">B05.10</strain>
    </source>
</reference>
<keyword evidence="11" id="KW-0999">Mitochondrion inner membrane</keyword>
<proteinExistence type="inferred from homology"/>
<evidence type="ECO:0000256" key="10">
    <source>
        <dbReference type="ARBA" id="ARBA00032985"/>
    </source>
</evidence>
<evidence type="ECO:0000256" key="12">
    <source>
        <dbReference type="SAM" id="MobiDB-lite"/>
    </source>
</evidence>
<dbReference type="Proteomes" id="UP000001798">
    <property type="component" value="Chromosome 4"/>
</dbReference>
<reference evidence="13 14" key="2">
    <citation type="journal article" date="2012" name="Eukaryot. Cell">
        <title>Genome update of Botrytis cinerea strains B05.10 and T4.</title>
        <authorList>
            <person name="Staats M."/>
            <person name="van Kan J.A."/>
        </authorList>
    </citation>
    <scope>NUCLEOTIDE SEQUENCE [LARGE SCALE GENOMIC DNA]</scope>
    <source>
        <strain evidence="13 14">B05.10</strain>
    </source>
</reference>
<dbReference type="GeneID" id="5438314"/>
<sequence>MGFTTGFTGGVTLTLSLAYLTVLAHQRNRASQSLHLHHQSQVLTSLLEKQPIPPPKSRSELAREERSTLIEAAKDRWNAEIENSVRWIQRTDWEDVRWKMEGAVSRALGLGLERSREGIQYGEEVAGEKLRDFREEAREEAKRAATGAVAGVERGAAGTRGAIDASSQKLKDAEARIPSYPEIERKAGGTIDAARGGIRNAVSRGIEAGKGYAQKAGAAVGIAEQKVEEKVALISGSSKSANSDVERALRERFEGPSQLDKSVQQALEERYTPINQRDNGTLRGI</sequence>
<evidence type="ECO:0000256" key="5">
    <source>
        <dbReference type="ARBA" id="ARBA00022692"/>
    </source>
</evidence>
<evidence type="ECO:0000256" key="11">
    <source>
        <dbReference type="RuleBase" id="RU363010"/>
    </source>
</evidence>
<evidence type="ECO:0000256" key="2">
    <source>
        <dbReference type="ARBA" id="ARBA00004370"/>
    </source>
</evidence>
<evidence type="ECO:0000256" key="4">
    <source>
        <dbReference type="ARBA" id="ARBA00018170"/>
    </source>
</evidence>